<gene>
    <name evidence="2" type="ORF">BBBOND_0305020</name>
</gene>
<keyword evidence="3" id="KW-1185">Reference proteome</keyword>
<keyword evidence="1" id="KW-1133">Transmembrane helix</keyword>
<proteinExistence type="predicted"/>
<keyword evidence="1" id="KW-0472">Membrane</keyword>
<evidence type="ECO:0008006" key="4">
    <source>
        <dbReference type="Google" id="ProtNLM"/>
    </source>
</evidence>
<feature type="transmembrane region" description="Helical" evidence="1">
    <location>
        <begin position="1679"/>
        <end position="1702"/>
    </location>
</feature>
<evidence type="ECO:0000256" key="1">
    <source>
        <dbReference type="SAM" id="Phobius"/>
    </source>
</evidence>
<organism evidence="2 3">
    <name type="scientific">Babesia bigemina</name>
    <dbReference type="NCBI Taxonomy" id="5866"/>
    <lineage>
        <taxon>Eukaryota</taxon>
        <taxon>Sar</taxon>
        <taxon>Alveolata</taxon>
        <taxon>Apicomplexa</taxon>
        <taxon>Aconoidasida</taxon>
        <taxon>Piroplasmida</taxon>
        <taxon>Babesiidae</taxon>
        <taxon>Babesia</taxon>
    </lineage>
</organism>
<dbReference type="KEGG" id="bbig:BBBOND_0305020"/>
<accession>A0A061DCA4</accession>
<reference evidence="3" key="1">
    <citation type="journal article" date="2014" name="Nucleic Acids Res.">
        <title>The evolutionary dynamics of variant antigen genes in Babesia reveal a history of genomic innovation underlying host-parasite interaction.</title>
        <authorList>
            <person name="Jackson A.P."/>
            <person name="Otto T.D."/>
            <person name="Darby A."/>
            <person name="Ramaprasad A."/>
            <person name="Xia D."/>
            <person name="Echaide I.E."/>
            <person name="Farber M."/>
            <person name="Gahlot S."/>
            <person name="Gamble J."/>
            <person name="Gupta D."/>
            <person name="Gupta Y."/>
            <person name="Jackson L."/>
            <person name="Malandrin L."/>
            <person name="Malas T.B."/>
            <person name="Moussa E."/>
            <person name="Nair M."/>
            <person name="Reid A.J."/>
            <person name="Sanders M."/>
            <person name="Sharma J."/>
            <person name="Tracey A."/>
            <person name="Quail M.A."/>
            <person name="Weir W."/>
            <person name="Wastling J.M."/>
            <person name="Hall N."/>
            <person name="Willadsen P."/>
            <person name="Lingelbach K."/>
            <person name="Shiels B."/>
            <person name="Tait A."/>
            <person name="Berriman M."/>
            <person name="Allred D.R."/>
            <person name="Pain A."/>
        </authorList>
    </citation>
    <scope>NUCLEOTIDE SEQUENCE [LARGE SCALE GENOMIC DNA]</scope>
    <source>
        <strain evidence="3">Bond</strain>
    </source>
</reference>
<protein>
    <recommendedName>
        <fullName evidence="4">C3H1-type domain-containing protein</fullName>
    </recommendedName>
</protein>
<evidence type="ECO:0000313" key="2">
    <source>
        <dbReference type="EMBL" id="CDR96599.1"/>
    </source>
</evidence>
<dbReference type="RefSeq" id="XP_012768785.1">
    <property type="nucleotide sequence ID" value="XM_012913331.1"/>
</dbReference>
<dbReference type="GeneID" id="24565140"/>
<evidence type="ECO:0000313" key="3">
    <source>
        <dbReference type="Proteomes" id="UP000033188"/>
    </source>
</evidence>
<dbReference type="VEuPathDB" id="PiroplasmaDB:BBBOND_0305020"/>
<sequence length="1741" mass="196034">MVPKKLTDCPENLREAIDWLIQVRHGGGGSDGLGELSKALQKLIEEAIEKAYTTNVGALLKILDSAKSYTCCEGKVAEIRKLKDSKNLTPETFENLKSKCEDINNCTKNHLDSSQQKSYDEIESKLEQLKKLGDSLNGFTDERQCKDLLTHLCDGLQTFLGFNPDSKGYDGKGIVYSDLDRLCDGVMGFLYQTMKMIVTDPNVITYYDSSSEYVKILEKHLDNGHHGFSMMVSAMLAWHGYYEKEFSSRVKAIVDNENGKLTALRANIKTNINEVGKLKDLSTKPFEVVVDEWKETVTRGLAISVKNAESAINNLDKPLRNEIMVEFDKIKMQIDKLNESTVRDVKQLNDLARQVNFDLNELKKSVYFAIHTRVGDLRKKLTEDFTAINEEINTVSVTLGQYVEALKVWIQNAQSLVDKAIPQIEAILNEIDDNGSKGRKYPATIKKQAGELKRKADALWSATGEVKRVLKPLGQNIRSAVDTLESVYKKTLKDLQQAVQSQVHEAQRVLGELGSKVKSDLGNDMFQRPIKEEIGKVMSAFKGGIGKARQASDWAVEIVQGFREGLAYDYNSANDRNTWLYKWADSTQSDIRNVVEKLGDLSKFRAVLNALESSTHDGKNFFEVITEDLYKKLTEAINAIKGELPRRMSNYNNHAKMGGAIHNAIGKVKEDVNGFFYVDGSREQQVRQDKLEGYNRNGVDDEINKIESEGLQHFKKFDQPDNEIKNNTFNELKSAITSNLEGLIEAIKQNADHNEDNTGIKQKLEALQNTYFKQTEHVKNDSIYKIYADLETLQTVNLAQLISMAQTFLVDTIPKQAKECITAIKNHLKAEVIKTVENIKMDALERYIESKSQELGVFKKCVDRRCDTITAIIDEDIKRGIKGLLAIVKQQLSGTALQIADQTKLGDFPSKVQFLLEAFWGYVGGQLTGNDDDVLSAFVGVKTKMTTLFTDLTHYNHEFKNNLHDFSNALSNLKPEHFCGQSSPLLDVFKKGCESMIGELRKAYVAAYSGAFSIDWKGPKTDEISQNGINCAEIFFTILVFIYKHFMTLNEKCGEKGEWLDKKICLLNSTNAYNSLGDFLEECGFHVTEKEDTPDNELRCHGNMKGSNMIQRLTQKQMESTEEIKHIQKCSTDKIEKSKKQFNFFDILHCMFTHLEEYYSLCHIANPSSKQPCSVFEMLNWLAGLHYTAVYPKLLRAGIESVFVKSDKQKNKSIESLQVTVVDQESLSLAAYPNNITYYNVKSAIEHICSKSYIVLTSIVGTGNSATTYAVNFCTNSLGLKYPISGEDCLHTVIDICRKVIPPLRFLQTQCKMSAQHGGWEQCGYGKDVPSAKWPCTENAIDQPTCQPTSPLMSYLNDCLPGHLPHLLTSVGCKSECKTCPSGKPGMPCITPLGFRGFSGSTSTGRDLCDILNELLDDVDLSALLCVVPKPPSTLPEHFGFALTLVHGWYDGAKKIKNSFQRHVYDAITKQSISLYHDPGVLTDALRKAYCSQPPNCGNEHKNAEHSDVFSLSLNNYTRQCSGENHCAHYIYSLSSDSHYYIANKHASVCLSWALYLPWQFHTYLNSLLQELKEIFCRDWECSKCLHGKKCKPGHHGVIHTKTQNSSCQCDSVVRCRGVLPTLYKYGFTFGDPSALNDVRDPKTCSNFCSQLEKVIKSSYFTVLFNECDNFLWTIRLPFSYLLLTLWLLSLLYLIHILIIRLDLLHIKSHLRSPSSHRIAAQSLLAAARVGKLAKISYLQT</sequence>
<dbReference type="EMBL" id="LK391709">
    <property type="protein sequence ID" value="CDR96599.1"/>
    <property type="molecule type" value="Genomic_DNA"/>
</dbReference>
<dbReference type="Proteomes" id="UP000033188">
    <property type="component" value="Chromosome 3"/>
</dbReference>
<name>A0A061DCA4_BABBI</name>
<keyword evidence="1" id="KW-0812">Transmembrane</keyword>